<evidence type="ECO:0000313" key="2">
    <source>
        <dbReference type="EMBL" id="CAG8650311.1"/>
    </source>
</evidence>
<dbReference type="AlphaFoldDB" id="A0A9N9DS87"/>
<evidence type="ECO:0000313" key="3">
    <source>
        <dbReference type="Proteomes" id="UP000789396"/>
    </source>
</evidence>
<protein>
    <submittedName>
        <fullName evidence="2">231_t:CDS:1</fullName>
    </submittedName>
</protein>
<comment type="caution">
    <text evidence="2">The sequence shown here is derived from an EMBL/GenBank/DDBJ whole genome shotgun (WGS) entry which is preliminary data.</text>
</comment>
<organism evidence="2 3">
    <name type="scientific">Racocetra fulgida</name>
    <dbReference type="NCBI Taxonomy" id="60492"/>
    <lineage>
        <taxon>Eukaryota</taxon>
        <taxon>Fungi</taxon>
        <taxon>Fungi incertae sedis</taxon>
        <taxon>Mucoromycota</taxon>
        <taxon>Glomeromycotina</taxon>
        <taxon>Glomeromycetes</taxon>
        <taxon>Diversisporales</taxon>
        <taxon>Gigasporaceae</taxon>
        <taxon>Racocetra</taxon>
    </lineage>
</organism>
<keyword evidence="3" id="KW-1185">Reference proteome</keyword>
<name>A0A9N9DS87_9GLOM</name>
<proteinExistence type="predicted"/>
<dbReference type="Proteomes" id="UP000789396">
    <property type="component" value="Unassembled WGS sequence"/>
</dbReference>
<reference evidence="2" key="1">
    <citation type="submission" date="2021-06" db="EMBL/GenBank/DDBJ databases">
        <authorList>
            <person name="Kallberg Y."/>
            <person name="Tangrot J."/>
            <person name="Rosling A."/>
        </authorList>
    </citation>
    <scope>NUCLEOTIDE SEQUENCE</scope>
    <source>
        <strain evidence="2">IN212</strain>
    </source>
</reference>
<feature type="non-terminal residue" evidence="2">
    <location>
        <position position="237"/>
    </location>
</feature>
<dbReference type="OrthoDB" id="5600249at2759"/>
<sequence>MIPESVKIAQKKPTFKVNKQHNAYHPYKLLPINSAINLYKSNSSVSNIACNSSAPPFVDFSVVNSSALSTVDSSALPTVDSSVLLTVESSALPTVEPSPPKSSSASSSNVITKPGLMSDTEDITDIENISDIENIDDKKLWPNSIIKSLLAYLSDHMKDYQFRKNQFYVKAALYLSKGKIGSQVATKIRWLINKYMKESANKMGKGASKWEFFTEMNEIFGNRENVHPDYLIDSTGK</sequence>
<feature type="region of interest" description="Disordered" evidence="1">
    <location>
        <begin position="92"/>
        <end position="116"/>
    </location>
</feature>
<gene>
    <name evidence="2" type="ORF">RFULGI_LOCUS8424</name>
</gene>
<evidence type="ECO:0000256" key="1">
    <source>
        <dbReference type="SAM" id="MobiDB-lite"/>
    </source>
</evidence>
<accession>A0A9N9DS87</accession>
<dbReference type="EMBL" id="CAJVPZ010013621">
    <property type="protein sequence ID" value="CAG8650311.1"/>
    <property type="molecule type" value="Genomic_DNA"/>
</dbReference>